<dbReference type="PANTHER" id="PTHR43117">
    <property type="entry name" value="OSMOPROTECTANT IMPORT ATP-BINDING PROTEIN OSMV"/>
    <property type="match status" value="1"/>
</dbReference>
<protein>
    <recommendedName>
        <fullName evidence="5">ABC-type quaternary amine transporter</fullName>
        <ecNumber evidence="5">7.6.2.9</ecNumber>
    </recommendedName>
</protein>
<evidence type="ECO:0000256" key="3">
    <source>
        <dbReference type="ARBA" id="ARBA00022741"/>
    </source>
</evidence>
<dbReference type="InterPro" id="IPR003439">
    <property type="entry name" value="ABC_transporter-like_ATP-bd"/>
</dbReference>
<dbReference type="Pfam" id="PF00005">
    <property type="entry name" value="ABC_tran"/>
    <property type="match status" value="1"/>
</dbReference>
<reference evidence="7 8" key="1">
    <citation type="submission" date="2019-10" db="EMBL/GenBank/DDBJ databases">
        <title>The completed genome of Lactobacillus harbinensis M1.</title>
        <authorList>
            <person name="Zheng Y."/>
        </authorList>
    </citation>
    <scope>NUCLEOTIDE SEQUENCE [LARGE SCALE GENOMIC DNA]</scope>
    <source>
        <strain evidence="7 8">M1</strain>
    </source>
</reference>
<dbReference type="EC" id="7.6.2.9" evidence="5"/>
<evidence type="ECO:0000259" key="6">
    <source>
        <dbReference type="PROSITE" id="PS50893"/>
    </source>
</evidence>
<dbReference type="GO" id="GO:0005524">
    <property type="term" value="F:ATP binding"/>
    <property type="evidence" value="ECO:0007669"/>
    <property type="project" value="UniProtKB-KW"/>
</dbReference>
<dbReference type="RefSeq" id="WP_152260326.1">
    <property type="nucleotide sequence ID" value="NZ_CP045143.1"/>
</dbReference>
<evidence type="ECO:0000313" key="7">
    <source>
        <dbReference type="EMBL" id="QFR22738.1"/>
    </source>
</evidence>
<dbReference type="GO" id="GO:0015418">
    <property type="term" value="F:ABC-type quaternary ammonium compound transporting activity"/>
    <property type="evidence" value="ECO:0007669"/>
    <property type="project" value="UniProtKB-EC"/>
</dbReference>
<evidence type="ECO:0000256" key="2">
    <source>
        <dbReference type="ARBA" id="ARBA00022448"/>
    </source>
</evidence>
<dbReference type="Gene3D" id="3.40.50.300">
    <property type="entry name" value="P-loop containing nucleotide triphosphate hydrolases"/>
    <property type="match status" value="1"/>
</dbReference>
<dbReference type="AlphaFoldDB" id="A0A5P8M2K8"/>
<proteinExistence type="inferred from homology"/>
<dbReference type="InterPro" id="IPR017871">
    <property type="entry name" value="ABC_transporter-like_CS"/>
</dbReference>
<dbReference type="InterPro" id="IPR003593">
    <property type="entry name" value="AAA+_ATPase"/>
</dbReference>
<sequence>MSTALIKFVNVQKYFGSKQVLQHLSFTVSAGEFFVLVGASGSGKTTTLRLVNELLTPTAGEIYFNDALIKTYDVRALRLQMGYVLQQIALFPNMTVAQNVALIPSLQKQNKRKLAPLVDRLLTDVDLDPQRYRDRMPNELSGGEQQRVGILRAFASQPKIVLMDEPFSALDPISRTQLQRLVRDIHQKLHSTIMFVTHDMDEALQLGDRIGVMRDGQLLQVGTPEEIVQYPADDFVRQLFQKSLSADVYDVFLSKLDVLGCLQPAAQATETPQLTETQTVRDALAALSRSPRVLLVSGRGQTFWLTREALYQFITDYRNH</sequence>
<dbReference type="InterPro" id="IPR027417">
    <property type="entry name" value="P-loop_NTPase"/>
</dbReference>
<dbReference type="PROSITE" id="PS00211">
    <property type="entry name" value="ABC_TRANSPORTER_1"/>
    <property type="match status" value="1"/>
</dbReference>
<dbReference type="GO" id="GO:0016887">
    <property type="term" value="F:ATP hydrolysis activity"/>
    <property type="evidence" value="ECO:0007669"/>
    <property type="project" value="InterPro"/>
</dbReference>
<dbReference type="EMBL" id="CP045143">
    <property type="protein sequence ID" value="QFR22738.1"/>
    <property type="molecule type" value="Genomic_DNA"/>
</dbReference>
<evidence type="ECO:0000313" key="8">
    <source>
        <dbReference type="Proteomes" id="UP000326779"/>
    </source>
</evidence>
<keyword evidence="2" id="KW-0813">Transport</keyword>
<comment type="similarity">
    <text evidence="1">Belongs to the ABC transporter superfamily.</text>
</comment>
<dbReference type="KEGG" id="lhb:D1010_04390"/>
<dbReference type="PROSITE" id="PS50893">
    <property type="entry name" value="ABC_TRANSPORTER_2"/>
    <property type="match status" value="1"/>
</dbReference>
<keyword evidence="3" id="KW-0547">Nucleotide-binding</keyword>
<organism evidence="7 8">
    <name type="scientific">Schleiferilactobacillus harbinensis</name>
    <dbReference type="NCBI Taxonomy" id="304207"/>
    <lineage>
        <taxon>Bacteria</taxon>
        <taxon>Bacillati</taxon>
        <taxon>Bacillota</taxon>
        <taxon>Bacilli</taxon>
        <taxon>Lactobacillales</taxon>
        <taxon>Lactobacillaceae</taxon>
        <taxon>Schleiferilactobacillus</taxon>
    </lineage>
</organism>
<evidence type="ECO:0000256" key="4">
    <source>
        <dbReference type="ARBA" id="ARBA00022840"/>
    </source>
</evidence>
<dbReference type="SUPFAM" id="SSF52540">
    <property type="entry name" value="P-loop containing nucleoside triphosphate hydrolases"/>
    <property type="match status" value="1"/>
</dbReference>
<evidence type="ECO:0000256" key="1">
    <source>
        <dbReference type="ARBA" id="ARBA00005417"/>
    </source>
</evidence>
<dbReference type="Proteomes" id="UP000326779">
    <property type="component" value="Chromosome"/>
</dbReference>
<keyword evidence="4 7" id="KW-0067">ATP-binding</keyword>
<dbReference type="FunFam" id="3.40.50.300:FF:000425">
    <property type="entry name" value="Probable ABC transporter, ATP-binding subunit"/>
    <property type="match status" value="1"/>
</dbReference>
<feature type="domain" description="ABC transporter" evidence="6">
    <location>
        <begin position="6"/>
        <end position="240"/>
    </location>
</feature>
<dbReference type="SMART" id="SM00382">
    <property type="entry name" value="AAA"/>
    <property type="match status" value="1"/>
</dbReference>
<evidence type="ECO:0000256" key="5">
    <source>
        <dbReference type="ARBA" id="ARBA00066388"/>
    </source>
</evidence>
<dbReference type="PANTHER" id="PTHR43117:SF4">
    <property type="entry name" value="OSMOPROTECTANT IMPORT ATP-BINDING PROTEIN OSMV"/>
    <property type="match status" value="1"/>
</dbReference>
<gene>
    <name evidence="7" type="ORF">D1010_04390</name>
</gene>
<name>A0A5P8M2K8_9LACO</name>
<accession>A0A5P8M2K8</accession>